<dbReference type="Pfam" id="PF02133">
    <property type="entry name" value="Transp_cyt_pur"/>
    <property type="match status" value="1"/>
</dbReference>
<dbReference type="GO" id="GO:0022857">
    <property type="term" value="F:transmembrane transporter activity"/>
    <property type="evidence" value="ECO:0007669"/>
    <property type="project" value="InterPro"/>
</dbReference>
<proteinExistence type="inferred from homology"/>
<organism evidence="9 10">
    <name type="scientific">Microbispora bryophytorum</name>
    <dbReference type="NCBI Taxonomy" id="1460882"/>
    <lineage>
        <taxon>Bacteria</taxon>
        <taxon>Bacillati</taxon>
        <taxon>Actinomycetota</taxon>
        <taxon>Actinomycetes</taxon>
        <taxon>Streptosporangiales</taxon>
        <taxon>Streptosporangiaceae</taxon>
        <taxon>Microbispora</taxon>
    </lineage>
</organism>
<feature type="transmembrane region" description="Helical" evidence="8">
    <location>
        <begin position="361"/>
        <end position="385"/>
    </location>
</feature>
<evidence type="ECO:0000256" key="6">
    <source>
        <dbReference type="ARBA" id="ARBA00023136"/>
    </source>
</evidence>
<evidence type="ECO:0000256" key="5">
    <source>
        <dbReference type="ARBA" id="ARBA00022989"/>
    </source>
</evidence>
<reference evidence="9" key="1">
    <citation type="journal article" date="2014" name="Int. J. Syst. Evol. Microbiol.">
        <title>Complete genome sequence of Corynebacterium casei LMG S-19264T (=DSM 44701T), isolated from a smear-ripened cheese.</title>
        <authorList>
            <consortium name="US DOE Joint Genome Institute (JGI-PGF)"/>
            <person name="Walter F."/>
            <person name="Albersmeier A."/>
            <person name="Kalinowski J."/>
            <person name="Ruckert C."/>
        </authorList>
    </citation>
    <scope>NUCLEOTIDE SEQUENCE</scope>
    <source>
        <strain evidence="9">CGMCC 4.7138</strain>
    </source>
</reference>
<keyword evidence="5 8" id="KW-1133">Transmembrane helix</keyword>
<keyword evidence="6 7" id="KW-0472">Membrane</keyword>
<feature type="transmembrane region" description="Helical" evidence="8">
    <location>
        <begin position="255"/>
        <end position="276"/>
    </location>
</feature>
<keyword evidence="4 8" id="KW-0812">Transmembrane</keyword>
<evidence type="ECO:0000256" key="4">
    <source>
        <dbReference type="ARBA" id="ARBA00022692"/>
    </source>
</evidence>
<evidence type="ECO:0000256" key="2">
    <source>
        <dbReference type="ARBA" id="ARBA00008974"/>
    </source>
</evidence>
<dbReference type="Proteomes" id="UP000653480">
    <property type="component" value="Unassembled WGS sequence"/>
</dbReference>
<dbReference type="GO" id="GO:0005886">
    <property type="term" value="C:plasma membrane"/>
    <property type="evidence" value="ECO:0007669"/>
    <property type="project" value="TreeGrafter"/>
</dbReference>
<feature type="transmembrane region" description="Helical" evidence="8">
    <location>
        <begin position="38"/>
        <end position="60"/>
    </location>
</feature>
<dbReference type="EMBL" id="BMMN01000004">
    <property type="protein sequence ID" value="GGO10201.1"/>
    <property type="molecule type" value="Genomic_DNA"/>
</dbReference>
<reference evidence="9" key="2">
    <citation type="submission" date="2020-09" db="EMBL/GenBank/DDBJ databases">
        <authorList>
            <person name="Sun Q."/>
            <person name="Zhou Y."/>
        </authorList>
    </citation>
    <scope>NUCLEOTIDE SEQUENCE</scope>
    <source>
        <strain evidence="9">CGMCC 4.7138</strain>
    </source>
</reference>
<feature type="transmembrane region" description="Helical" evidence="8">
    <location>
        <begin position="217"/>
        <end position="235"/>
    </location>
</feature>
<keyword evidence="3 7" id="KW-0813">Transport</keyword>
<dbReference type="PIRSF" id="PIRSF002744">
    <property type="entry name" value="Pur-cyt_permease"/>
    <property type="match status" value="1"/>
</dbReference>
<dbReference type="GeneID" id="97245058"/>
<comment type="subcellular location">
    <subcellularLocation>
        <location evidence="1">Membrane</location>
        <topology evidence="1">Multi-pass membrane protein</topology>
    </subcellularLocation>
</comment>
<name>A0A8H9H3P2_9ACTN</name>
<dbReference type="PANTHER" id="PTHR31806">
    <property type="entry name" value="PURINE-CYTOSINE PERMEASE FCY2-RELATED"/>
    <property type="match status" value="1"/>
</dbReference>
<dbReference type="PANTHER" id="PTHR31806:SF1">
    <property type="entry name" value="PURINE-CYTOSINE PERMEASE FCY2-RELATED"/>
    <property type="match status" value="1"/>
</dbReference>
<evidence type="ECO:0000256" key="8">
    <source>
        <dbReference type="SAM" id="Phobius"/>
    </source>
</evidence>
<feature type="transmembrane region" description="Helical" evidence="8">
    <location>
        <begin position="334"/>
        <end position="355"/>
    </location>
</feature>
<dbReference type="AlphaFoldDB" id="A0A8H9H3P2"/>
<evidence type="ECO:0000313" key="9">
    <source>
        <dbReference type="EMBL" id="GGO10201.1"/>
    </source>
</evidence>
<evidence type="ECO:0000256" key="1">
    <source>
        <dbReference type="ARBA" id="ARBA00004141"/>
    </source>
</evidence>
<sequence length="483" mass="50945">MTTRELPAPVTGQSTRVETHGVGRIPDGERTASPREFLWIWHSAQFSFGTVVLGSVPVSFGLSWTASVTAILVGLLIGTAVFAPLVLFGKRTGANDAVSSGAHFGVRGRVVANVITIVVAIGFFSIAVWTGATAILAAAQRVLGTPAGPAGLAVTMPLMALAVVVVAVFGYGALLATYKVMTVIGGLVLLALVVVLLPDFDPAYAGGQYALGDFWRTWLLAVSFSATLPVSYSTFQGDYSRYLSPQVRDRTAVVYNGAAMYVSNAIALVGGAYVTTMLTDGSAPWILGVADAVPRWFAVVVIAFGFAGTLPQAALCLYAAGLSANSLLWRLPRAAATWLMWALGVATLYVGAIVFDAIESISTFVLILLVLVSPWTAIMLVGLALRRGRYHPDDLYGFARPADRGRYWFTGGFNLRALGAFAPAVVLGLLFVDNTIYTGPFARLAGGVDLSCLVPFCTAALLYAVLCRLFPERTAVPTGGDTR</sequence>
<evidence type="ECO:0000313" key="10">
    <source>
        <dbReference type="Proteomes" id="UP000653480"/>
    </source>
</evidence>
<protein>
    <submittedName>
        <fullName evidence="9">Transporter</fullName>
    </submittedName>
</protein>
<evidence type="ECO:0000256" key="7">
    <source>
        <dbReference type="PIRNR" id="PIRNR002744"/>
    </source>
</evidence>
<dbReference type="InterPro" id="IPR001248">
    <property type="entry name" value="Pur-cyt_permease"/>
</dbReference>
<evidence type="ECO:0000256" key="3">
    <source>
        <dbReference type="ARBA" id="ARBA00022448"/>
    </source>
</evidence>
<dbReference type="InterPro" id="IPR026030">
    <property type="entry name" value="Pur-cyt_permease_Fcy2/21/22"/>
</dbReference>
<dbReference type="RefSeq" id="WP_208762081.1">
    <property type="nucleotide sequence ID" value="NZ_BMMN01000004.1"/>
</dbReference>
<feature type="transmembrane region" description="Helical" evidence="8">
    <location>
        <begin position="150"/>
        <end position="171"/>
    </location>
</feature>
<dbReference type="Gene3D" id="1.10.4160.10">
    <property type="entry name" value="Hydantoin permease"/>
    <property type="match status" value="1"/>
</dbReference>
<gene>
    <name evidence="9" type="ORF">GCM10011574_26450</name>
</gene>
<feature type="transmembrane region" description="Helical" evidence="8">
    <location>
        <begin position="406"/>
        <end position="432"/>
    </location>
</feature>
<keyword evidence="10" id="KW-1185">Reference proteome</keyword>
<feature type="transmembrane region" description="Helical" evidence="8">
    <location>
        <begin position="444"/>
        <end position="466"/>
    </location>
</feature>
<feature type="transmembrane region" description="Helical" evidence="8">
    <location>
        <begin position="178"/>
        <end position="197"/>
    </location>
</feature>
<accession>A0A8H9H3P2</accession>
<comment type="similarity">
    <text evidence="2 7">Belongs to the purine-cytosine permease (2.A.39) family.</text>
</comment>
<feature type="transmembrane region" description="Helical" evidence="8">
    <location>
        <begin position="296"/>
        <end position="322"/>
    </location>
</feature>
<comment type="caution">
    <text evidence="9">The sequence shown here is derived from an EMBL/GenBank/DDBJ whole genome shotgun (WGS) entry which is preliminary data.</text>
</comment>
<feature type="transmembrane region" description="Helical" evidence="8">
    <location>
        <begin position="66"/>
        <end position="89"/>
    </location>
</feature>
<feature type="transmembrane region" description="Helical" evidence="8">
    <location>
        <begin position="110"/>
        <end position="138"/>
    </location>
</feature>